<reference evidence="8 9" key="1">
    <citation type="journal article" date="2016" name="Nat. Commun.">
        <title>Thousands of microbial genomes shed light on interconnected biogeochemical processes in an aquifer system.</title>
        <authorList>
            <person name="Anantharaman K."/>
            <person name="Brown C.T."/>
            <person name="Hug L.A."/>
            <person name="Sharon I."/>
            <person name="Castelle C.J."/>
            <person name="Probst A.J."/>
            <person name="Thomas B.C."/>
            <person name="Singh A."/>
            <person name="Wilkins M.J."/>
            <person name="Karaoz U."/>
            <person name="Brodie E.L."/>
            <person name="Williams K.H."/>
            <person name="Hubbard S.S."/>
            <person name="Banfield J.F."/>
        </authorList>
    </citation>
    <scope>NUCLEOTIDE SEQUENCE [LARGE SCALE GENOMIC DNA]</scope>
</reference>
<dbReference type="HAMAP" id="MF_01080">
    <property type="entry name" value="TruB_bact"/>
    <property type="match status" value="1"/>
</dbReference>
<keyword evidence="4 5" id="KW-0413">Isomerase</keyword>
<dbReference type="NCBIfam" id="TIGR00431">
    <property type="entry name" value="TruB"/>
    <property type="match status" value="1"/>
</dbReference>
<evidence type="ECO:0000256" key="1">
    <source>
        <dbReference type="ARBA" id="ARBA00000385"/>
    </source>
</evidence>
<dbReference type="Proteomes" id="UP000179024">
    <property type="component" value="Unassembled WGS sequence"/>
</dbReference>
<dbReference type="AlphaFoldDB" id="A0A1F7I7R4"/>
<evidence type="ECO:0000259" key="7">
    <source>
        <dbReference type="Pfam" id="PF16198"/>
    </source>
</evidence>
<feature type="domain" description="tRNA pseudouridylate synthase B C-terminal" evidence="7">
    <location>
        <begin position="174"/>
        <end position="201"/>
    </location>
</feature>
<feature type="active site" description="Nucleophile" evidence="5">
    <location>
        <position position="38"/>
    </location>
</feature>
<evidence type="ECO:0000256" key="5">
    <source>
        <dbReference type="HAMAP-Rule" id="MF_01080"/>
    </source>
</evidence>
<name>A0A1F7I7R4_9BACT</name>
<evidence type="ECO:0000313" key="9">
    <source>
        <dbReference type="Proteomes" id="UP000179024"/>
    </source>
</evidence>
<dbReference type="PANTHER" id="PTHR13767:SF2">
    <property type="entry name" value="PSEUDOURIDYLATE SYNTHASE TRUB1"/>
    <property type="match status" value="1"/>
</dbReference>
<feature type="domain" description="Pseudouridine synthase II N-terminal" evidence="6">
    <location>
        <begin position="28"/>
        <end position="173"/>
    </location>
</feature>
<protein>
    <recommendedName>
        <fullName evidence="5">tRNA pseudouridine synthase B</fullName>
        <ecNumber evidence="5">5.4.99.25</ecNumber>
    </recommendedName>
    <alternativeName>
        <fullName evidence="5">tRNA pseudouridine(55) synthase</fullName>
        <shortName evidence="5">Psi55 synthase</shortName>
    </alternativeName>
    <alternativeName>
        <fullName evidence="5">tRNA pseudouridylate synthase</fullName>
    </alternativeName>
    <alternativeName>
        <fullName evidence="5">tRNA-uridine isomerase</fullName>
    </alternativeName>
</protein>
<dbReference type="EMBL" id="MGAE01000020">
    <property type="protein sequence ID" value="OGK39383.1"/>
    <property type="molecule type" value="Genomic_DNA"/>
</dbReference>
<dbReference type="GO" id="GO:0003723">
    <property type="term" value="F:RNA binding"/>
    <property type="evidence" value="ECO:0007669"/>
    <property type="project" value="InterPro"/>
</dbReference>
<dbReference type="GO" id="GO:1990481">
    <property type="term" value="P:mRNA pseudouridine synthesis"/>
    <property type="evidence" value="ECO:0007669"/>
    <property type="project" value="TreeGrafter"/>
</dbReference>
<keyword evidence="3 5" id="KW-0819">tRNA processing</keyword>
<dbReference type="CDD" id="cd02573">
    <property type="entry name" value="PseudoU_synth_EcTruB"/>
    <property type="match status" value="1"/>
</dbReference>
<sequence length="202" mass="22144">MKNIFSVWKPVGISSYDVIRKLKSQYPGQKIGHGGTLDPLAEGILVIGVGEGTKQLQSVLKNSQKVYEATIELGKVSETDDAEGPISESAEEGDQPIKQAIISVLKEFTGVIDQVPPRYAAVKISGVPAYKRARRSEQFQLEAKKVTINEIIVNDYEYPVLKITVTCGSGVYIRSLARDIGAKLGTGAYLRHLKRTRVGDFH</sequence>
<dbReference type="InterPro" id="IPR020103">
    <property type="entry name" value="PsdUridine_synth_cat_dom_sf"/>
</dbReference>
<dbReference type="InterPro" id="IPR002501">
    <property type="entry name" value="PsdUridine_synth_N"/>
</dbReference>
<evidence type="ECO:0000256" key="2">
    <source>
        <dbReference type="ARBA" id="ARBA00005642"/>
    </source>
</evidence>
<evidence type="ECO:0000256" key="4">
    <source>
        <dbReference type="ARBA" id="ARBA00023235"/>
    </source>
</evidence>
<evidence type="ECO:0000313" key="8">
    <source>
        <dbReference type="EMBL" id="OGK39383.1"/>
    </source>
</evidence>
<dbReference type="GO" id="GO:0031119">
    <property type="term" value="P:tRNA pseudouridine synthesis"/>
    <property type="evidence" value="ECO:0007669"/>
    <property type="project" value="UniProtKB-UniRule"/>
</dbReference>
<dbReference type="Pfam" id="PF16198">
    <property type="entry name" value="TruB_C_2"/>
    <property type="match status" value="1"/>
</dbReference>
<dbReference type="Gene3D" id="3.30.2350.10">
    <property type="entry name" value="Pseudouridine synthase"/>
    <property type="match status" value="1"/>
</dbReference>
<dbReference type="SUPFAM" id="SSF55120">
    <property type="entry name" value="Pseudouridine synthase"/>
    <property type="match status" value="1"/>
</dbReference>
<comment type="function">
    <text evidence="5">Responsible for synthesis of pseudouridine from uracil-55 in the psi GC loop of transfer RNAs.</text>
</comment>
<dbReference type="EC" id="5.4.99.25" evidence="5"/>
<gene>
    <name evidence="5" type="primary">truB</name>
    <name evidence="8" type="ORF">A3F34_00995</name>
</gene>
<dbReference type="GO" id="GO:0160148">
    <property type="term" value="F:tRNA pseudouridine(55) synthase activity"/>
    <property type="evidence" value="ECO:0007669"/>
    <property type="project" value="UniProtKB-EC"/>
</dbReference>
<accession>A0A1F7I7R4</accession>
<organism evidence="8 9">
    <name type="scientific">Candidatus Roizmanbacteria bacterium RIFCSPHIGHO2_12_FULL_44_10</name>
    <dbReference type="NCBI Taxonomy" id="1802054"/>
    <lineage>
        <taxon>Bacteria</taxon>
        <taxon>Candidatus Roizmaniibacteriota</taxon>
    </lineage>
</organism>
<dbReference type="InterPro" id="IPR032819">
    <property type="entry name" value="TruB_C"/>
</dbReference>
<dbReference type="Pfam" id="PF01509">
    <property type="entry name" value="TruB_N"/>
    <property type="match status" value="1"/>
</dbReference>
<evidence type="ECO:0000256" key="3">
    <source>
        <dbReference type="ARBA" id="ARBA00022694"/>
    </source>
</evidence>
<proteinExistence type="inferred from homology"/>
<comment type="similarity">
    <text evidence="2 5">Belongs to the pseudouridine synthase TruB family. Type 1 subfamily.</text>
</comment>
<comment type="catalytic activity">
    <reaction evidence="1 5">
        <text>uridine(55) in tRNA = pseudouridine(55) in tRNA</text>
        <dbReference type="Rhea" id="RHEA:42532"/>
        <dbReference type="Rhea" id="RHEA-COMP:10101"/>
        <dbReference type="Rhea" id="RHEA-COMP:10102"/>
        <dbReference type="ChEBI" id="CHEBI:65314"/>
        <dbReference type="ChEBI" id="CHEBI:65315"/>
        <dbReference type="EC" id="5.4.99.25"/>
    </reaction>
</comment>
<dbReference type="InterPro" id="IPR014780">
    <property type="entry name" value="tRNA_psdUridine_synth_TruB"/>
</dbReference>
<evidence type="ECO:0000259" key="6">
    <source>
        <dbReference type="Pfam" id="PF01509"/>
    </source>
</evidence>
<dbReference type="PANTHER" id="PTHR13767">
    <property type="entry name" value="TRNA-PSEUDOURIDINE SYNTHASE"/>
    <property type="match status" value="1"/>
</dbReference>
<comment type="caution">
    <text evidence="8">The sequence shown here is derived from an EMBL/GenBank/DDBJ whole genome shotgun (WGS) entry which is preliminary data.</text>
</comment>